<dbReference type="InterPro" id="IPR053161">
    <property type="entry name" value="Ulvan_degrading_GH"/>
</dbReference>
<evidence type="ECO:0000313" key="3">
    <source>
        <dbReference type="Proteomes" id="UP000725002"/>
    </source>
</evidence>
<feature type="signal peptide" evidence="1">
    <location>
        <begin position="1"/>
        <end position="26"/>
    </location>
</feature>
<evidence type="ECO:0000256" key="1">
    <source>
        <dbReference type="SAM" id="SignalP"/>
    </source>
</evidence>
<reference evidence="2" key="1">
    <citation type="submission" date="2020-10" db="EMBL/GenBank/DDBJ databases">
        <authorList>
            <person name="Gilroy R."/>
        </authorList>
    </citation>
    <scope>NUCLEOTIDE SEQUENCE</scope>
    <source>
        <strain evidence="2">G3-8215</strain>
    </source>
</reference>
<sequence>MKNKSSLSFTLVWPVAMLLLSFAGCCNEDATDSFSELMEDFTDPPAGYRPAPLWVWNGQENEQEIRISIEEMKQAGFGGVFIHPRPGLVTEYLSEEWMSLYRFAVDECRKVGLDVWIYDENSYPSGFAGGYVQEQMPESYDQGQGLVMETADMIPDDTSPYIVILSKQGDGYQNITDKLQDYVGKNGDFRLFRKTYNVASAWNAGFPYVDLMVDGVSEQFIEITLDGYEQALGERMKDIKGVFSDEPQIDSPGGVRWTPDLFSEFLSKWGYSLEDNLPGLFVEEGNWRKVRHDYQSVLLDLFIDRWSVPMHDWCEKRELKWTGHYWEHNWPAIGSGPDNMAMYAYHQMPGVDMLFNQFNEVSPQAQFGNVRAIKELGSVANQMGYERTLSETYGGAGWDVTFEDMKRLGDWEYVLGVNFMNQHLVKMHLDGSRKYDYPPVFSKPNPWWPYYRTQNDYFSRLSVALSKGEQLNDILVMEPTTSLWCSFSVAGSNSYLWDIGNSFQKFVTDIEKAQVEYDLGCERILEGHARVEGENLIVGHRSYSTVVLPPEMINIESSSLALLGEFVRNGGRLVLESLPEMVDGAPADVSEIISGGNVRYCKGTPEFISLLSSLLEIRFNDMSGAVPYHQRRQYRDGQLLFMVNPSLDKSSSFSVSLDGVSVTEMDAFSGKCYFYPFRRNADGLSFNVVLPPAGSLLLFVHAGVPEKFPARDIRACGNEIASDSEMSVCMDSLNVLYVDFCDLELAGRKYESIHFADAAYKYYTEAGYNGNPWGETVQFRSEYVKKGRAPRHEDVEVRYHIDVRSLPDDGSPVKLVIEKPLLWRVSVNGRNVDPEPDKWWFDRLCGVFDIAGLLQVGDNTVSLETEVMDVFAEIEPVYVLGNFVLEPSGRGWSIAAGRDTLIRGSWKDQGYPFYSWGVSYSRDFNVPTAGDRRFEVRLGQWKGTVAEVSVNGEYAGLIAYQPFALDVTDLVKDGENTVEVRIVGSMRNLQGPHHNNPPAGIGGPWEWKNIFGPMPPGEDYSLFDYGLYGDVELFMSDPGE</sequence>
<dbReference type="EMBL" id="JADILV010000052">
    <property type="protein sequence ID" value="MBO8483998.1"/>
    <property type="molecule type" value="Genomic_DNA"/>
</dbReference>
<comment type="caution">
    <text evidence="2">The sequence shown here is derived from an EMBL/GenBank/DDBJ whole genome shotgun (WGS) entry which is preliminary data.</text>
</comment>
<proteinExistence type="predicted"/>
<dbReference type="Proteomes" id="UP000725002">
    <property type="component" value="Unassembled WGS sequence"/>
</dbReference>
<feature type="chain" id="PRO_5037796185" description="Glycoside hydrolase" evidence="1">
    <location>
        <begin position="27"/>
        <end position="1040"/>
    </location>
</feature>
<organism evidence="2 3">
    <name type="scientific">Candidatus Cryptobacteroides avicola</name>
    <dbReference type="NCBI Taxonomy" id="2840757"/>
    <lineage>
        <taxon>Bacteria</taxon>
        <taxon>Pseudomonadati</taxon>
        <taxon>Bacteroidota</taxon>
        <taxon>Bacteroidia</taxon>
        <taxon>Bacteroidales</taxon>
        <taxon>Candidatus Cryptobacteroides</taxon>
    </lineage>
</organism>
<accession>A0A940IJ52</accession>
<dbReference type="Pfam" id="PF17132">
    <property type="entry name" value="Glyco_hydro_106"/>
    <property type="match status" value="1"/>
</dbReference>
<keyword evidence="1" id="KW-0732">Signal</keyword>
<dbReference type="SUPFAM" id="SSF49785">
    <property type="entry name" value="Galactose-binding domain-like"/>
    <property type="match status" value="1"/>
</dbReference>
<name>A0A940IJ52_9BACT</name>
<dbReference type="PROSITE" id="PS51257">
    <property type="entry name" value="PROKAR_LIPOPROTEIN"/>
    <property type="match status" value="1"/>
</dbReference>
<dbReference type="Gene3D" id="2.60.120.260">
    <property type="entry name" value="Galactose-binding domain-like"/>
    <property type="match status" value="1"/>
</dbReference>
<gene>
    <name evidence="2" type="ORF">IAB75_07795</name>
</gene>
<dbReference type="PANTHER" id="PTHR36848:SF2">
    <property type="entry name" value="SECRETED PROTEIN"/>
    <property type="match status" value="1"/>
</dbReference>
<dbReference type="PANTHER" id="PTHR36848">
    <property type="entry name" value="DNA-BINDING PROTEIN (PUTATIVE SECRETED PROTEIN)-RELATED"/>
    <property type="match status" value="1"/>
</dbReference>
<evidence type="ECO:0000313" key="2">
    <source>
        <dbReference type="EMBL" id="MBO8483998.1"/>
    </source>
</evidence>
<dbReference type="AlphaFoldDB" id="A0A940IJ52"/>
<evidence type="ECO:0008006" key="4">
    <source>
        <dbReference type="Google" id="ProtNLM"/>
    </source>
</evidence>
<reference evidence="2" key="2">
    <citation type="journal article" date="2021" name="PeerJ">
        <title>Extensive microbial diversity within the chicken gut microbiome revealed by metagenomics and culture.</title>
        <authorList>
            <person name="Gilroy R."/>
            <person name="Ravi A."/>
            <person name="Getino M."/>
            <person name="Pursley I."/>
            <person name="Horton D.L."/>
            <person name="Alikhan N.F."/>
            <person name="Baker D."/>
            <person name="Gharbi K."/>
            <person name="Hall N."/>
            <person name="Watson M."/>
            <person name="Adriaenssens E.M."/>
            <person name="Foster-Nyarko E."/>
            <person name="Jarju S."/>
            <person name="Secka A."/>
            <person name="Antonio M."/>
            <person name="Oren A."/>
            <person name="Chaudhuri R.R."/>
            <person name="La Ragione R."/>
            <person name="Hildebrand F."/>
            <person name="Pallen M.J."/>
        </authorList>
    </citation>
    <scope>NUCLEOTIDE SEQUENCE</scope>
    <source>
        <strain evidence="2">G3-8215</strain>
    </source>
</reference>
<protein>
    <recommendedName>
        <fullName evidence="4">Glycoside hydrolase</fullName>
    </recommendedName>
</protein>
<dbReference type="InterPro" id="IPR008979">
    <property type="entry name" value="Galactose-bd-like_sf"/>
</dbReference>